<dbReference type="InterPro" id="IPR015946">
    <property type="entry name" value="KH_dom-like_a/b"/>
</dbReference>
<dbReference type="AlphaFoldDB" id="F8D3R3"/>
<dbReference type="HOGENOM" id="CLU_1109494_0_0_2"/>
<dbReference type="CDD" id="cd06849">
    <property type="entry name" value="lipoyl_domain"/>
    <property type="match status" value="1"/>
</dbReference>
<dbReference type="eggNOG" id="arCOG03686">
    <property type="taxonomic scope" value="Archaea"/>
</dbReference>
<dbReference type="InterPro" id="IPR036102">
    <property type="entry name" value="OsmC/Ohrsf"/>
</dbReference>
<feature type="domain" description="Lipoyl-binding" evidence="2">
    <location>
        <begin position="19"/>
        <end position="78"/>
    </location>
</feature>
<dbReference type="EMBL" id="CP002839">
    <property type="protein sequence ID" value="AEH37439.1"/>
    <property type="molecule type" value="Genomic_DNA"/>
</dbReference>
<dbReference type="KEGG" id="hxa:Halxa_2823"/>
<protein>
    <submittedName>
        <fullName evidence="3">OsmC family protein</fullName>
    </submittedName>
</protein>
<reference evidence="3 4" key="1">
    <citation type="journal article" date="2012" name="Stand. Genomic Sci.">
        <title>Complete genome sequence of Halopiger xanaduensis type strain (SH-6(T)).</title>
        <authorList>
            <person name="Anderson I."/>
            <person name="Tindall B.J."/>
            <person name="Rohde M."/>
            <person name="Lucas S."/>
            <person name="Han J."/>
            <person name="Lapidus A."/>
            <person name="Cheng J.F."/>
            <person name="Goodwin L."/>
            <person name="Pitluck S."/>
            <person name="Peters L."/>
            <person name="Pati A."/>
            <person name="Mikhailova N."/>
            <person name="Pagani I."/>
            <person name="Teshima H."/>
            <person name="Han C."/>
            <person name="Tapia R."/>
            <person name="Land M."/>
            <person name="Woyke T."/>
            <person name="Klenk H.P."/>
            <person name="Kyrpides N."/>
            <person name="Ivanova N."/>
        </authorList>
    </citation>
    <scope>NUCLEOTIDE SEQUENCE [LARGE SCALE GENOMIC DNA]</scope>
    <source>
        <strain evidence="4">DSM 18323 / JCM 14033 / SH-6</strain>
    </source>
</reference>
<dbReference type="RefSeq" id="WP_013880329.1">
    <property type="nucleotide sequence ID" value="NC_015666.1"/>
</dbReference>
<dbReference type="InterPro" id="IPR000089">
    <property type="entry name" value="Biotin_lipoyl"/>
</dbReference>
<accession>F8D3R3</accession>
<dbReference type="eggNOG" id="arCOG01706">
    <property type="taxonomic scope" value="Archaea"/>
</dbReference>
<gene>
    <name evidence="3" type="ordered locus">Halxa_2823</name>
</gene>
<dbReference type="SUPFAM" id="SSF51230">
    <property type="entry name" value="Single hybrid motif"/>
    <property type="match status" value="1"/>
</dbReference>
<dbReference type="InterPro" id="IPR011053">
    <property type="entry name" value="Single_hybrid_motif"/>
</dbReference>
<feature type="region of interest" description="Disordered" evidence="1">
    <location>
        <begin position="98"/>
        <end position="126"/>
    </location>
</feature>
<evidence type="ECO:0000313" key="3">
    <source>
        <dbReference type="EMBL" id="AEH37439.1"/>
    </source>
</evidence>
<keyword evidence="4" id="KW-1185">Reference proteome</keyword>
<evidence type="ECO:0000259" key="2">
    <source>
        <dbReference type="Pfam" id="PF00364"/>
    </source>
</evidence>
<dbReference type="PANTHER" id="PTHR39624:SF2">
    <property type="entry name" value="OSMC-LIKE PROTEIN"/>
    <property type="match status" value="1"/>
</dbReference>
<dbReference type="Pfam" id="PF02566">
    <property type="entry name" value="OsmC"/>
    <property type="match status" value="1"/>
</dbReference>
<dbReference type="Pfam" id="PF00364">
    <property type="entry name" value="Biotin_lipoyl"/>
    <property type="match status" value="1"/>
</dbReference>
<dbReference type="Gene3D" id="3.30.300.20">
    <property type="match status" value="1"/>
</dbReference>
<dbReference type="InterPro" id="IPR003718">
    <property type="entry name" value="OsmC/Ohr_fam"/>
</dbReference>
<dbReference type="OrthoDB" id="56234at2157"/>
<name>F8D3R3_HALXS</name>
<dbReference type="GeneID" id="10797776"/>
<organism evidence="3 4">
    <name type="scientific">Halopiger xanaduensis (strain DSM 18323 / JCM 14033 / SH-6)</name>
    <dbReference type="NCBI Taxonomy" id="797210"/>
    <lineage>
        <taxon>Archaea</taxon>
        <taxon>Methanobacteriati</taxon>
        <taxon>Methanobacteriota</taxon>
        <taxon>Stenosarchaea group</taxon>
        <taxon>Halobacteria</taxon>
        <taxon>Halobacteriales</taxon>
        <taxon>Natrialbaceae</taxon>
        <taxon>Halopiger</taxon>
    </lineage>
</organism>
<sequence>MGFLVRIPPLEPTTSDEPTWGTVREWHVDEGDSIAAGDPVAEVEFETAVISVDAAGDGVLRRRLSATGSTAPPGTPIGIVAPAGRDIADLEAAAASDLGGPSADSAFGTRDGTAMPGRTVTASTPDGWCGRIRAGSFAWPYDEPESSGGTETGPTPVDVFLGGLAACLSLSVRYQAEKRDAGIGEISVTADGEPERGSVEQLDVTVRLEADADEIDDDTLERLVELAERGCHVSELLRDDLAFDLSWERL</sequence>
<dbReference type="SUPFAM" id="SSF82784">
    <property type="entry name" value="OsmC-like"/>
    <property type="match status" value="1"/>
</dbReference>
<evidence type="ECO:0000256" key="1">
    <source>
        <dbReference type="SAM" id="MobiDB-lite"/>
    </source>
</evidence>
<dbReference type="Gene3D" id="2.40.50.100">
    <property type="match status" value="1"/>
</dbReference>
<dbReference type="Proteomes" id="UP000006794">
    <property type="component" value="Chromosome"/>
</dbReference>
<dbReference type="PANTHER" id="PTHR39624">
    <property type="entry name" value="PROTEIN INVOLVED IN RIMO-MEDIATED BETA-METHYLTHIOLATION OF RIBOSOMAL PROTEIN S12 YCAO"/>
    <property type="match status" value="1"/>
</dbReference>
<proteinExistence type="predicted"/>
<evidence type="ECO:0000313" key="4">
    <source>
        <dbReference type="Proteomes" id="UP000006794"/>
    </source>
</evidence>
<dbReference type="STRING" id="797210.Halxa_2823"/>